<comment type="caution">
    <text evidence="1">The sequence shown here is derived from an EMBL/GenBank/DDBJ whole genome shotgun (WGS) entry which is preliminary data.</text>
</comment>
<sequence length="290" mass="31436">MSIVGLDEDLPVTPRHDVYPTIDPKVHYDGQTFKGKVVLVTGASRGIGLETALSYARSGASLVLVSRKQATLDDSKNAIIAELPKAEVITFVADVTDVQKSEEAIKATIKRFGKLDILVANAGAARPMDKPFASKDPTGWWNIFEVNVRGVYNFVHFAIPELLKTNGQIVIVSSGVAQLRIPTASEYCTSKFALNRFAEFIALEYPSLRVFPVHPGVIGTELNLATDAPVPAVDTLALPAATFLYLTSGKANWLSGRYISAPWDLGEVESVWKQKIVAQNGLVSKLSIPK</sequence>
<reference evidence="1" key="2">
    <citation type="journal article" date="2022" name="New Phytol.">
        <title>Evolutionary transition to the ectomycorrhizal habit in the genomes of a hyperdiverse lineage of mushroom-forming fungi.</title>
        <authorList>
            <person name="Looney B."/>
            <person name="Miyauchi S."/>
            <person name="Morin E."/>
            <person name="Drula E."/>
            <person name="Courty P.E."/>
            <person name="Kohler A."/>
            <person name="Kuo A."/>
            <person name="LaButti K."/>
            <person name="Pangilinan J."/>
            <person name="Lipzen A."/>
            <person name="Riley R."/>
            <person name="Andreopoulos W."/>
            <person name="He G."/>
            <person name="Johnson J."/>
            <person name="Nolan M."/>
            <person name="Tritt A."/>
            <person name="Barry K.W."/>
            <person name="Grigoriev I.V."/>
            <person name="Nagy L.G."/>
            <person name="Hibbett D."/>
            <person name="Henrissat B."/>
            <person name="Matheny P.B."/>
            <person name="Labbe J."/>
            <person name="Martin F.M."/>
        </authorList>
    </citation>
    <scope>NUCLEOTIDE SEQUENCE</scope>
    <source>
        <strain evidence="1">FP105234-sp</strain>
    </source>
</reference>
<protein>
    <submittedName>
        <fullName evidence="1">NAD-P-binding protein</fullName>
    </submittedName>
</protein>
<dbReference type="EMBL" id="MU275851">
    <property type="protein sequence ID" value="KAI0051520.1"/>
    <property type="molecule type" value="Genomic_DNA"/>
</dbReference>
<gene>
    <name evidence="1" type="ORF">FA95DRAFT_231918</name>
</gene>
<keyword evidence="2" id="KW-1185">Reference proteome</keyword>
<organism evidence="1 2">
    <name type="scientific">Auriscalpium vulgare</name>
    <dbReference type="NCBI Taxonomy" id="40419"/>
    <lineage>
        <taxon>Eukaryota</taxon>
        <taxon>Fungi</taxon>
        <taxon>Dikarya</taxon>
        <taxon>Basidiomycota</taxon>
        <taxon>Agaricomycotina</taxon>
        <taxon>Agaricomycetes</taxon>
        <taxon>Russulales</taxon>
        <taxon>Auriscalpiaceae</taxon>
        <taxon>Auriscalpium</taxon>
    </lineage>
</organism>
<proteinExistence type="predicted"/>
<name>A0ACB8S638_9AGAM</name>
<accession>A0ACB8S638</accession>
<evidence type="ECO:0000313" key="2">
    <source>
        <dbReference type="Proteomes" id="UP000814033"/>
    </source>
</evidence>
<reference evidence="1" key="1">
    <citation type="submission" date="2021-02" db="EMBL/GenBank/DDBJ databases">
        <authorList>
            <consortium name="DOE Joint Genome Institute"/>
            <person name="Ahrendt S."/>
            <person name="Looney B.P."/>
            <person name="Miyauchi S."/>
            <person name="Morin E."/>
            <person name="Drula E."/>
            <person name="Courty P.E."/>
            <person name="Chicoki N."/>
            <person name="Fauchery L."/>
            <person name="Kohler A."/>
            <person name="Kuo A."/>
            <person name="Labutti K."/>
            <person name="Pangilinan J."/>
            <person name="Lipzen A."/>
            <person name="Riley R."/>
            <person name="Andreopoulos W."/>
            <person name="He G."/>
            <person name="Johnson J."/>
            <person name="Barry K.W."/>
            <person name="Grigoriev I.V."/>
            <person name="Nagy L."/>
            <person name="Hibbett D."/>
            <person name="Henrissat B."/>
            <person name="Matheny P.B."/>
            <person name="Labbe J."/>
            <person name="Martin F."/>
        </authorList>
    </citation>
    <scope>NUCLEOTIDE SEQUENCE</scope>
    <source>
        <strain evidence="1">FP105234-sp</strain>
    </source>
</reference>
<dbReference type="Proteomes" id="UP000814033">
    <property type="component" value="Unassembled WGS sequence"/>
</dbReference>
<evidence type="ECO:0000313" key="1">
    <source>
        <dbReference type="EMBL" id="KAI0051520.1"/>
    </source>
</evidence>